<keyword evidence="6" id="KW-0812">Transmembrane</keyword>
<keyword evidence="4 6" id="KW-0378">Hydrolase</keyword>
<dbReference type="RefSeq" id="WP_095405199.1">
    <property type="nucleotide sequence ID" value="NZ_NOJZ02000005.1"/>
</dbReference>
<dbReference type="OrthoDB" id="9802919at2"/>
<feature type="active site" evidence="5">
    <location>
        <position position="39"/>
    </location>
</feature>
<comment type="similarity">
    <text evidence="2 6">Belongs to the peptidase S26 family.</text>
</comment>
<dbReference type="AlphaFoldDB" id="A0A255I114"/>
<dbReference type="CDD" id="cd06530">
    <property type="entry name" value="S26_SPase_I"/>
    <property type="match status" value="1"/>
</dbReference>
<organism evidence="8 9">
    <name type="scientific">Romboutsia maritimum</name>
    <dbReference type="NCBI Taxonomy" id="2020948"/>
    <lineage>
        <taxon>Bacteria</taxon>
        <taxon>Bacillati</taxon>
        <taxon>Bacillota</taxon>
        <taxon>Clostridia</taxon>
        <taxon>Peptostreptococcales</taxon>
        <taxon>Peptostreptococcaceae</taxon>
        <taxon>Romboutsia</taxon>
    </lineage>
</organism>
<evidence type="ECO:0000313" key="8">
    <source>
        <dbReference type="EMBL" id="RDY24102.1"/>
    </source>
</evidence>
<keyword evidence="6" id="KW-0472">Membrane</keyword>
<feature type="transmembrane region" description="Helical" evidence="6">
    <location>
        <begin position="12"/>
        <end position="30"/>
    </location>
</feature>
<comment type="caution">
    <text evidence="8">The sequence shown here is derived from an EMBL/GenBank/DDBJ whole genome shotgun (WGS) entry which is preliminary data.</text>
</comment>
<name>A0A255I114_9FIRM</name>
<proteinExistence type="inferred from homology"/>
<dbReference type="SUPFAM" id="SSF51306">
    <property type="entry name" value="LexA/Signal peptidase"/>
    <property type="match status" value="1"/>
</dbReference>
<sequence length="177" mass="19980">MSSKLKKEIYEWIKTIGVALVVAVVIIQFIRPTIVNGESMYPTLEDKDYLIINRMAYKLGDPTKGDIVVFGTDLEQENGDKKDLVKRVIAVEGDHLKIKDSKIYINGKLIDEPYIHDNYTTGDIDTDIPKGKIFAMGDNRENSMDSRMSQVGLVDEHDLVGKVMIRLFPFNSIGTVK</sequence>
<dbReference type="PANTHER" id="PTHR43390:SF1">
    <property type="entry name" value="CHLOROPLAST PROCESSING PEPTIDASE"/>
    <property type="match status" value="1"/>
</dbReference>
<evidence type="ECO:0000256" key="5">
    <source>
        <dbReference type="PIRSR" id="PIRSR600223-1"/>
    </source>
</evidence>
<dbReference type="EMBL" id="NOJZ02000005">
    <property type="protein sequence ID" value="RDY24102.1"/>
    <property type="molecule type" value="Genomic_DNA"/>
</dbReference>
<evidence type="ECO:0000256" key="4">
    <source>
        <dbReference type="ARBA" id="ARBA00022801"/>
    </source>
</evidence>
<dbReference type="Pfam" id="PF10502">
    <property type="entry name" value="Peptidase_S26"/>
    <property type="match status" value="1"/>
</dbReference>
<dbReference type="Gene3D" id="2.10.109.10">
    <property type="entry name" value="Umud Fragment, subunit A"/>
    <property type="match status" value="1"/>
</dbReference>
<dbReference type="InterPro" id="IPR019533">
    <property type="entry name" value="Peptidase_S26"/>
</dbReference>
<dbReference type="NCBIfam" id="TIGR02227">
    <property type="entry name" value="sigpep_I_bact"/>
    <property type="match status" value="1"/>
</dbReference>
<dbReference type="InterPro" id="IPR000223">
    <property type="entry name" value="Pept_S26A_signal_pept_1"/>
</dbReference>
<dbReference type="EC" id="3.4.21.89" evidence="6"/>
<evidence type="ECO:0000256" key="6">
    <source>
        <dbReference type="RuleBase" id="RU362042"/>
    </source>
</evidence>
<feature type="domain" description="Peptidase S26" evidence="7">
    <location>
        <begin position="10"/>
        <end position="167"/>
    </location>
</feature>
<comment type="subcellular location">
    <subcellularLocation>
        <location evidence="1">Cell membrane</location>
        <topology evidence="1">Single-pass type II membrane protein</topology>
    </subcellularLocation>
    <subcellularLocation>
        <location evidence="6">Membrane</location>
        <topology evidence="6">Single-pass type II membrane protein</topology>
    </subcellularLocation>
</comment>
<dbReference type="PANTHER" id="PTHR43390">
    <property type="entry name" value="SIGNAL PEPTIDASE I"/>
    <property type="match status" value="1"/>
</dbReference>
<dbReference type="GO" id="GO:0009003">
    <property type="term" value="F:signal peptidase activity"/>
    <property type="evidence" value="ECO:0007669"/>
    <property type="project" value="UniProtKB-EC"/>
</dbReference>
<feature type="active site" evidence="5">
    <location>
        <position position="86"/>
    </location>
</feature>
<dbReference type="GO" id="GO:0004252">
    <property type="term" value="F:serine-type endopeptidase activity"/>
    <property type="evidence" value="ECO:0007669"/>
    <property type="project" value="InterPro"/>
</dbReference>
<protein>
    <recommendedName>
        <fullName evidence="6">Signal peptidase I</fullName>
        <ecNumber evidence="6">3.4.21.89</ecNumber>
    </recommendedName>
</protein>
<keyword evidence="3 6" id="KW-0645">Protease</keyword>
<evidence type="ECO:0000313" key="9">
    <source>
        <dbReference type="Proteomes" id="UP000243494"/>
    </source>
</evidence>
<evidence type="ECO:0000259" key="7">
    <source>
        <dbReference type="Pfam" id="PF10502"/>
    </source>
</evidence>
<evidence type="ECO:0000256" key="1">
    <source>
        <dbReference type="ARBA" id="ARBA00004401"/>
    </source>
</evidence>
<dbReference type="PROSITE" id="PS00501">
    <property type="entry name" value="SPASE_I_1"/>
    <property type="match status" value="1"/>
</dbReference>
<dbReference type="PRINTS" id="PR00727">
    <property type="entry name" value="LEADERPTASE"/>
</dbReference>
<keyword evidence="9" id="KW-1185">Reference proteome</keyword>
<keyword evidence="6" id="KW-1133">Transmembrane helix</keyword>
<dbReference type="GO" id="GO:0006465">
    <property type="term" value="P:signal peptide processing"/>
    <property type="evidence" value="ECO:0007669"/>
    <property type="project" value="InterPro"/>
</dbReference>
<dbReference type="InterPro" id="IPR019756">
    <property type="entry name" value="Pept_S26A_signal_pept_1_Ser-AS"/>
</dbReference>
<evidence type="ECO:0000256" key="2">
    <source>
        <dbReference type="ARBA" id="ARBA00009370"/>
    </source>
</evidence>
<gene>
    <name evidence="8" type="primary">lepB</name>
    <name evidence="8" type="ORF">CHF27_004605</name>
</gene>
<dbReference type="GO" id="GO:0005886">
    <property type="term" value="C:plasma membrane"/>
    <property type="evidence" value="ECO:0007669"/>
    <property type="project" value="UniProtKB-SubCell"/>
</dbReference>
<comment type="catalytic activity">
    <reaction evidence="6">
        <text>Cleavage of hydrophobic, N-terminal signal or leader sequences from secreted and periplasmic proteins.</text>
        <dbReference type="EC" id="3.4.21.89"/>
    </reaction>
</comment>
<accession>A0A255I114</accession>
<dbReference type="InterPro" id="IPR036286">
    <property type="entry name" value="LexA/Signal_pep-like_sf"/>
</dbReference>
<evidence type="ECO:0000256" key="3">
    <source>
        <dbReference type="ARBA" id="ARBA00022670"/>
    </source>
</evidence>
<reference evidence="8 9" key="1">
    <citation type="journal article" date="2017" name="Genome Announc.">
        <title>Draft Genome Sequence of Romboutsia maritimum sp. nov. Strain CCRI-22766(T), Isolated from Coastal Estuarine Mud.</title>
        <authorList>
            <person name="Maheux A.F."/>
            <person name="Boudreau D.K."/>
            <person name="Berube E."/>
            <person name="Boissinot M."/>
            <person name="Raymond F."/>
            <person name="Brodeur S."/>
            <person name="Corbeil J."/>
            <person name="Brightwell G."/>
            <person name="Broda D."/>
            <person name="Omar R.F."/>
            <person name="Bergeron M.G."/>
        </authorList>
    </citation>
    <scope>NUCLEOTIDE SEQUENCE [LARGE SCALE GENOMIC DNA]</scope>
    <source>
        <strain evidence="8 9">CCRI-22766</strain>
    </source>
</reference>
<dbReference type="Proteomes" id="UP000243494">
    <property type="component" value="Unassembled WGS sequence"/>
</dbReference>